<proteinExistence type="predicted"/>
<reference evidence="6 7" key="1">
    <citation type="submission" date="2018-03" db="EMBL/GenBank/DDBJ databases">
        <title>Genomic Encyclopedia of Archaeal and Bacterial Type Strains, Phase II (KMG-II): from individual species to whole genera.</title>
        <authorList>
            <person name="Goeker M."/>
        </authorList>
    </citation>
    <scope>NUCLEOTIDE SEQUENCE [LARGE SCALE GENOMIC DNA]</scope>
    <source>
        <strain evidence="6 7">DSM 100212</strain>
    </source>
</reference>
<dbReference type="PANTHER" id="PTHR47313">
    <property type="entry name" value="RIBOSOMAL RNA LARGE SUBUNIT METHYLTRANSFERASE K/L"/>
    <property type="match status" value="1"/>
</dbReference>
<evidence type="ECO:0000259" key="4">
    <source>
        <dbReference type="Pfam" id="PF02926"/>
    </source>
</evidence>
<name>A0A2T0X4L1_9RHOB</name>
<evidence type="ECO:0000259" key="5">
    <source>
        <dbReference type="Pfam" id="PF22020"/>
    </source>
</evidence>
<dbReference type="InterPro" id="IPR000241">
    <property type="entry name" value="RlmKL-like_Mtase"/>
</dbReference>
<gene>
    <name evidence="6" type="ORF">CLV74_1018</name>
</gene>
<comment type="caution">
    <text evidence="6">The sequence shown here is derived from an EMBL/GenBank/DDBJ whole genome shotgun (WGS) entry which is preliminary data.</text>
</comment>
<dbReference type="RefSeq" id="WP_106262173.1">
    <property type="nucleotide sequence ID" value="NZ_PVTQ01000001.1"/>
</dbReference>
<dbReference type="Proteomes" id="UP000238392">
    <property type="component" value="Unassembled WGS sequence"/>
</dbReference>
<dbReference type="InterPro" id="IPR004114">
    <property type="entry name" value="THUMP_dom"/>
</dbReference>
<dbReference type="GO" id="GO:0008990">
    <property type="term" value="F:rRNA (guanine-N2-)-methyltransferase activity"/>
    <property type="evidence" value="ECO:0007669"/>
    <property type="project" value="TreeGrafter"/>
</dbReference>
<dbReference type="InterPro" id="IPR053943">
    <property type="entry name" value="RlmKL-like_Mtase_CS"/>
</dbReference>
<evidence type="ECO:0000256" key="1">
    <source>
        <dbReference type="ARBA" id="ARBA00022603"/>
    </source>
</evidence>
<sequence length="372" mass="40728">MESENTFDIFLVAPPGLEPVLADEARERGFQGVVQEAGGVTVRGDWTEVWRANLQLRCAVRILARFASFRAMHLAQLDKRARKIDWAALLPQGVSLKVEATCRKSKIYHDRAAAERVKKAVKDIVGAKIDPEAQLVIKLRIEDDLCTFSIDTTGESLHKRGHKEAVNKAPMRENLAAAFLRQCGYDGTQVVVDPMCGSGTFIIEAAEMASGLYPGRTRDFAFQELQNFDPKVWQRLKDSAEPTVPPLRYFGSDRDQGAVRMSTANATRAGVMDACQFTCQSVSDLTPPEGVPAGLVIVNPPYGARIGNKKNLFAVYGALGKTLKERFHGWRVGIVTSEPGLAKATGLDFLPGLPPVPHGGMRIALYRTAPLP</sequence>
<dbReference type="InterPro" id="IPR029063">
    <property type="entry name" value="SAM-dependent_MTases_sf"/>
</dbReference>
<dbReference type="InterPro" id="IPR002052">
    <property type="entry name" value="DNA_methylase_N6_adenine_CS"/>
</dbReference>
<dbReference type="AlphaFoldDB" id="A0A2T0X4L1"/>
<dbReference type="CDD" id="cd11715">
    <property type="entry name" value="THUMP_AdoMetMT"/>
    <property type="match status" value="1"/>
</dbReference>
<feature type="domain" description="RlmL ferredoxin-like" evidence="5">
    <location>
        <begin position="9"/>
        <end position="63"/>
    </location>
</feature>
<dbReference type="Pfam" id="PF22020">
    <property type="entry name" value="RlmL_1st"/>
    <property type="match status" value="1"/>
</dbReference>
<evidence type="ECO:0000256" key="2">
    <source>
        <dbReference type="ARBA" id="ARBA00022679"/>
    </source>
</evidence>
<dbReference type="Gene3D" id="3.40.50.150">
    <property type="entry name" value="Vaccinia Virus protein VP39"/>
    <property type="match status" value="1"/>
</dbReference>
<dbReference type="GO" id="GO:0070043">
    <property type="term" value="F:rRNA (guanine-N7-)-methyltransferase activity"/>
    <property type="evidence" value="ECO:0007669"/>
    <property type="project" value="TreeGrafter"/>
</dbReference>
<keyword evidence="7" id="KW-1185">Reference proteome</keyword>
<evidence type="ECO:0000259" key="3">
    <source>
        <dbReference type="Pfam" id="PF01170"/>
    </source>
</evidence>
<dbReference type="Pfam" id="PF02926">
    <property type="entry name" value="THUMP"/>
    <property type="match status" value="1"/>
</dbReference>
<dbReference type="PROSITE" id="PS00092">
    <property type="entry name" value="N6_MTASE"/>
    <property type="match status" value="1"/>
</dbReference>
<feature type="domain" description="Ribosomal RNA large subunit methyltransferase K/L-like methyltransferase" evidence="3">
    <location>
        <begin position="160"/>
        <end position="345"/>
    </location>
</feature>
<accession>A0A2T0X4L1</accession>
<keyword evidence="2" id="KW-0808">Transferase</keyword>
<dbReference type="GO" id="GO:0003723">
    <property type="term" value="F:RNA binding"/>
    <property type="evidence" value="ECO:0007669"/>
    <property type="project" value="InterPro"/>
</dbReference>
<keyword evidence="1 6" id="KW-0489">Methyltransferase</keyword>
<organism evidence="6 7">
    <name type="scientific">Donghicola tyrosinivorans</name>
    <dbReference type="NCBI Taxonomy" id="1652492"/>
    <lineage>
        <taxon>Bacteria</taxon>
        <taxon>Pseudomonadati</taxon>
        <taxon>Pseudomonadota</taxon>
        <taxon>Alphaproteobacteria</taxon>
        <taxon>Rhodobacterales</taxon>
        <taxon>Roseobacteraceae</taxon>
        <taxon>Donghicola</taxon>
    </lineage>
</organism>
<feature type="domain" description="THUMP" evidence="4">
    <location>
        <begin position="74"/>
        <end position="151"/>
    </location>
</feature>
<dbReference type="PROSITE" id="PS01261">
    <property type="entry name" value="UPF0020"/>
    <property type="match status" value="1"/>
</dbReference>
<protein>
    <submittedName>
        <fullName evidence="6">Putative N6-adenine-specific DNA methylase</fullName>
    </submittedName>
</protein>
<evidence type="ECO:0000313" key="7">
    <source>
        <dbReference type="Proteomes" id="UP000238392"/>
    </source>
</evidence>
<dbReference type="PRINTS" id="PR00507">
    <property type="entry name" value="N12N6MTFRASE"/>
</dbReference>
<dbReference type="PANTHER" id="PTHR47313:SF1">
    <property type="entry name" value="RIBOSOMAL RNA LARGE SUBUNIT METHYLTRANSFERASE K_L"/>
    <property type="match status" value="1"/>
</dbReference>
<dbReference type="EMBL" id="PVTQ01000001">
    <property type="protein sequence ID" value="PRY93879.1"/>
    <property type="molecule type" value="Genomic_DNA"/>
</dbReference>
<dbReference type="InterPro" id="IPR054170">
    <property type="entry name" value="RlmL_1st"/>
</dbReference>
<dbReference type="SUPFAM" id="SSF53335">
    <property type="entry name" value="S-adenosyl-L-methionine-dependent methyltransferases"/>
    <property type="match status" value="1"/>
</dbReference>
<evidence type="ECO:0000313" key="6">
    <source>
        <dbReference type="EMBL" id="PRY93879.1"/>
    </source>
</evidence>
<dbReference type="Gene3D" id="3.30.2130.30">
    <property type="match status" value="1"/>
</dbReference>
<dbReference type="Pfam" id="PF01170">
    <property type="entry name" value="UPF0020"/>
    <property type="match status" value="1"/>
</dbReference>
<dbReference type="OrthoDB" id="9809404at2"/>